<dbReference type="Pfam" id="PF13436">
    <property type="entry name" value="Gly-zipper_OmpA"/>
    <property type="match status" value="1"/>
</dbReference>
<evidence type="ECO:0000259" key="2">
    <source>
        <dbReference type="Pfam" id="PF13436"/>
    </source>
</evidence>
<evidence type="ECO:0000313" key="3">
    <source>
        <dbReference type="EMBL" id="SHH20852.1"/>
    </source>
</evidence>
<feature type="domain" description="Glycine-zipper-containing OmpA-like membrane" evidence="2">
    <location>
        <begin position="70"/>
        <end position="107"/>
    </location>
</feature>
<feature type="chain" id="PRO_5009913349" evidence="1">
    <location>
        <begin position="29"/>
        <end position="141"/>
    </location>
</feature>
<dbReference type="EMBL" id="FQXG01000002">
    <property type="protein sequence ID" value="SHH20852.1"/>
    <property type="molecule type" value="Genomic_DNA"/>
</dbReference>
<feature type="signal peptide" evidence="1">
    <location>
        <begin position="1"/>
        <end position="28"/>
    </location>
</feature>
<sequence length="141" mass="15080">MHHQLRSLRPLTFLSLASLALLSLSAQANVIVDTQGVDMERYHADRYECEQLSQQVEHQQTDSLGHDALRSTGKGALLGAAGGAIAGGSGSKGAKIGAGVGLVSGALHHSAEKREAQQEYSFEQQQVVRNCLINRGYQVLN</sequence>
<accession>A0A1M5R3E2</accession>
<dbReference type="InterPro" id="IPR025693">
    <property type="entry name" value="Gly-zipper_OmpA-like_dom"/>
</dbReference>
<dbReference type="OrthoDB" id="5875349at2"/>
<dbReference type="RefSeq" id="WP_067657784.1">
    <property type="nucleotide sequence ID" value="NZ_FQXG01000002.1"/>
</dbReference>
<keyword evidence="4" id="KW-1185">Reference proteome</keyword>
<dbReference type="STRING" id="299255.SAMN02745129_1469"/>
<proteinExistence type="predicted"/>
<protein>
    <submittedName>
        <fullName evidence="3">Glycine-zipper containing OmpA-like membrane domain-containing protein</fullName>
    </submittedName>
</protein>
<evidence type="ECO:0000313" key="4">
    <source>
        <dbReference type="Proteomes" id="UP000184268"/>
    </source>
</evidence>
<dbReference type="Proteomes" id="UP000184268">
    <property type="component" value="Unassembled WGS sequence"/>
</dbReference>
<gene>
    <name evidence="3" type="ORF">SAMN02745129_1469</name>
</gene>
<keyword evidence="1" id="KW-0732">Signal</keyword>
<reference evidence="3 4" key="1">
    <citation type="submission" date="2016-11" db="EMBL/GenBank/DDBJ databases">
        <authorList>
            <person name="Jaros S."/>
            <person name="Januszkiewicz K."/>
            <person name="Wedrychowicz H."/>
        </authorList>
    </citation>
    <scope>NUCLEOTIDE SEQUENCE [LARGE SCALE GENOMIC DNA]</scope>
    <source>
        <strain evidence="3 4">DSM 16917</strain>
    </source>
</reference>
<name>A0A1M5R3E2_9GAMM</name>
<organism evidence="3 4">
    <name type="scientific">Ferrimonas marina</name>
    <dbReference type="NCBI Taxonomy" id="299255"/>
    <lineage>
        <taxon>Bacteria</taxon>
        <taxon>Pseudomonadati</taxon>
        <taxon>Pseudomonadota</taxon>
        <taxon>Gammaproteobacteria</taxon>
        <taxon>Alteromonadales</taxon>
        <taxon>Ferrimonadaceae</taxon>
        <taxon>Ferrimonas</taxon>
    </lineage>
</organism>
<dbReference type="AlphaFoldDB" id="A0A1M5R3E2"/>
<evidence type="ECO:0000256" key="1">
    <source>
        <dbReference type="SAM" id="SignalP"/>
    </source>
</evidence>